<dbReference type="EnsemblMetazoa" id="RPRC013284-RA">
    <property type="protein sequence ID" value="RPRC013284-PA"/>
    <property type="gene ID" value="RPRC013284"/>
</dbReference>
<dbReference type="VEuPathDB" id="VectorBase:RPRC013284"/>
<accession>T1IAG3</accession>
<evidence type="ECO:0008006" key="3">
    <source>
        <dbReference type="Google" id="ProtNLM"/>
    </source>
</evidence>
<proteinExistence type="predicted"/>
<dbReference type="AlphaFoldDB" id="T1IAG3"/>
<protein>
    <recommendedName>
        <fullName evidence="3">Chloride channel CLIC-like protein 1</fullName>
    </recommendedName>
</protein>
<sequence>MDKMYLLILLIGCVSCFDLPADWINPSDLHHSRKVGDLFPETKVPYKSENLPPEKEVAADESKSVLQNATSICPPQNYRLPEADKRIVMITLYFTSKNLEILHAYASSETYETFSWSDFDQAFSSLFEVPEVTVTTEESTGPQQDNTLFIFVSIVGGMLIAGLWILLKSGSIFKACWVVVVMNFCCALVWNLFKAYNIEKQKILKSLGTDLKIPSWWESIQLYGSNKQDDLLTQNHPMFNINFGEVVVETLGSVFHFLPILGEKSGHMVANFYGSQNWLIRWVVQPLQLLFNPIFFLIFLLLIVIVMTGFTIKLPFFTLETNKRSEPQQVERGAHQQPQQHIAAAAGHPHAAAIEEEIFLAGPSRGPVRLKRGEYIAAEPLLGSTNQRLPALTCTRKGPWKGSIVRYGYIKKRIVSGRNKEEFQS</sequence>
<name>T1IAG3_RHOPR</name>
<evidence type="ECO:0000313" key="1">
    <source>
        <dbReference type="EnsemblMetazoa" id="RPRC013284-PA"/>
    </source>
</evidence>
<dbReference type="HOGENOM" id="CLU_646118_0_0_1"/>
<organism evidence="1 2">
    <name type="scientific">Rhodnius prolixus</name>
    <name type="common">Triatomid bug</name>
    <dbReference type="NCBI Taxonomy" id="13249"/>
    <lineage>
        <taxon>Eukaryota</taxon>
        <taxon>Metazoa</taxon>
        <taxon>Ecdysozoa</taxon>
        <taxon>Arthropoda</taxon>
        <taxon>Hexapoda</taxon>
        <taxon>Insecta</taxon>
        <taxon>Pterygota</taxon>
        <taxon>Neoptera</taxon>
        <taxon>Paraneoptera</taxon>
        <taxon>Hemiptera</taxon>
        <taxon>Heteroptera</taxon>
        <taxon>Panheteroptera</taxon>
        <taxon>Cimicomorpha</taxon>
        <taxon>Reduviidae</taxon>
        <taxon>Triatominae</taxon>
        <taxon>Rhodnius</taxon>
    </lineage>
</organism>
<dbReference type="InParanoid" id="T1IAG3"/>
<keyword evidence="2" id="KW-1185">Reference proteome</keyword>
<evidence type="ECO:0000313" key="2">
    <source>
        <dbReference type="Proteomes" id="UP000015103"/>
    </source>
</evidence>
<dbReference type="Proteomes" id="UP000015103">
    <property type="component" value="Unassembled WGS sequence"/>
</dbReference>
<reference evidence="1" key="1">
    <citation type="submission" date="2015-05" db="UniProtKB">
        <authorList>
            <consortium name="EnsemblMetazoa"/>
        </authorList>
    </citation>
    <scope>IDENTIFICATION</scope>
</reference>
<dbReference type="EMBL" id="ACPB03019482">
    <property type="status" value="NOT_ANNOTATED_CDS"/>
    <property type="molecule type" value="Genomic_DNA"/>
</dbReference>